<keyword evidence="2 5" id="KW-0812">Transmembrane</keyword>
<proteinExistence type="predicted"/>
<comment type="subcellular location">
    <subcellularLocation>
        <location evidence="1">Membrane</location>
        <topology evidence="1">Multi-pass membrane protein</topology>
    </subcellularLocation>
</comment>
<dbReference type="Proteomes" id="UP001148482">
    <property type="component" value="Unassembled WGS sequence"/>
</dbReference>
<dbReference type="AlphaFoldDB" id="A0A9X3CYY1"/>
<comment type="caution">
    <text evidence="7">The sequence shown here is derived from an EMBL/GenBank/DDBJ whole genome shotgun (WGS) entry which is preliminary data.</text>
</comment>
<dbReference type="RefSeq" id="WP_266070921.1">
    <property type="nucleotide sequence ID" value="NZ_JAPJDA010000030.1"/>
</dbReference>
<dbReference type="InterPro" id="IPR020846">
    <property type="entry name" value="MFS_dom"/>
</dbReference>
<dbReference type="EMBL" id="JAPJDA010000030">
    <property type="protein sequence ID" value="MCX2839552.1"/>
    <property type="molecule type" value="Genomic_DNA"/>
</dbReference>
<dbReference type="PROSITE" id="PS50850">
    <property type="entry name" value="MFS"/>
    <property type="match status" value="1"/>
</dbReference>
<feature type="transmembrane region" description="Helical" evidence="5">
    <location>
        <begin position="142"/>
        <end position="161"/>
    </location>
</feature>
<keyword evidence="8" id="KW-1185">Reference proteome</keyword>
<dbReference type="Pfam" id="PF07690">
    <property type="entry name" value="MFS_1"/>
    <property type="match status" value="1"/>
</dbReference>
<accession>A0A9X3CYY1</accession>
<reference evidence="7" key="1">
    <citation type="submission" date="2022-11" db="EMBL/GenBank/DDBJ databases">
        <title>Salinimicrobium profundisediminis sp. nov., isolated from deep-sea sediment of the Mariana Trench.</title>
        <authorList>
            <person name="Fu H."/>
        </authorList>
    </citation>
    <scope>NUCLEOTIDE SEQUENCE</scope>
    <source>
        <strain evidence="7">MT39</strain>
    </source>
</reference>
<evidence type="ECO:0000256" key="3">
    <source>
        <dbReference type="ARBA" id="ARBA00022989"/>
    </source>
</evidence>
<dbReference type="CDD" id="cd17393">
    <property type="entry name" value="MFS_MosC_like"/>
    <property type="match status" value="1"/>
</dbReference>
<feature type="transmembrane region" description="Helical" evidence="5">
    <location>
        <begin position="359"/>
        <end position="379"/>
    </location>
</feature>
<gene>
    <name evidence="7" type="ORF">OQ279_15500</name>
</gene>
<feature type="transmembrane region" description="Helical" evidence="5">
    <location>
        <begin position="330"/>
        <end position="353"/>
    </location>
</feature>
<dbReference type="PANTHER" id="PTHR23514">
    <property type="entry name" value="BYPASS OF STOP CODON PROTEIN 6"/>
    <property type="match status" value="1"/>
</dbReference>
<dbReference type="InterPro" id="IPR036259">
    <property type="entry name" value="MFS_trans_sf"/>
</dbReference>
<feature type="domain" description="Major facilitator superfamily (MFS) profile" evidence="6">
    <location>
        <begin position="13"/>
        <end position="385"/>
    </location>
</feature>
<feature type="transmembrane region" description="Helical" evidence="5">
    <location>
        <begin position="207"/>
        <end position="226"/>
    </location>
</feature>
<evidence type="ECO:0000256" key="4">
    <source>
        <dbReference type="ARBA" id="ARBA00023136"/>
    </source>
</evidence>
<evidence type="ECO:0000259" key="6">
    <source>
        <dbReference type="PROSITE" id="PS50850"/>
    </source>
</evidence>
<keyword evidence="3 5" id="KW-1133">Transmembrane helix</keyword>
<dbReference type="Gene3D" id="1.20.1250.20">
    <property type="entry name" value="MFS general substrate transporter like domains"/>
    <property type="match status" value="1"/>
</dbReference>
<feature type="transmembrane region" description="Helical" evidence="5">
    <location>
        <begin position="78"/>
        <end position="95"/>
    </location>
</feature>
<evidence type="ECO:0000313" key="8">
    <source>
        <dbReference type="Proteomes" id="UP001148482"/>
    </source>
</evidence>
<evidence type="ECO:0000256" key="1">
    <source>
        <dbReference type="ARBA" id="ARBA00004141"/>
    </source>
</evidence>
<dbReference type="InterPro" id="IPR051788">
    <property type="entry name" value="MFS_Transporter"/>
</dbReference>
<feature type="transmembrane region" description="Helical" evidence="5">
    <location>
        <begin position="272"/>
        <end position="290"/>
    </location>
</feature>
<evidence type="ECO:0000256" key="5">
    <source>
        <dbReference type="SAM" id="Phobius"/>
    </source>
</evidence>
<dbReference type="SUPFAM" id="SSF103473">
    <property type="entry name" value="MFS general substrate transporter"/>
    <property type="match status" value="1"/>
</dbReference>
<dbReference type="GO" id="GO:0022857">
    <property type="term" value="F:transmembrane transporter activity"/>
    <property type="evidence" value="ECO:0007669"/>
    <property type="project" value="InterPro"/>
</dbReference>
<feature type="transmembrane region" description="Helical" evidence="5">
    <location>
        <begin position="296"/>
        <end position="318"/>
    </location>
</feature>
<feature type="transmembrane region" description="Helical" evidence="5">
    <location>
        <begin position="50"/>
        <end position="71"/>
    </location>
</feature>
<dbReference type="PANTHER" id="PTHR23514:SF13">
    <property type="entry name" value="INNER MEMBRANE PROTEIN YBJJ"/>
    <property type="match status" value="1"/>
</dbReference>
<organism evidence="7 8">
    <name type="scientific">Salinimicrobium profundisediminis</name>
    <dbReference type="NCBI Taxonomy" id="2994553"/>
    <lineage>
        <taxon>Bacteria</taxon>
        <taxon>Pseudomonadati</taxon>
        <taxon>Bacteroidota</taxon>
        <taxon>Flavobacteriia</taxon>
        <taxon>Flavobacteriales</taxon>
        <taxon>Flavobacteriaceae</taxon>
        <taxon>Salinimicrobium</taxon>
    </lineage>
</organism>
<protein>
    <submittedName>
        <fullName evidence="7">MFS transporter</fullName>
    </submittedName>
</protein>
<evidence type="ECO:0000313" key="7">
    <source>
        <dbReference type="EMBL" id="MCX2839552.1"/>
    </source>
</evidence>
<keyword evidence="4 5" id="KW-0472">Membrane</keyword>
<feature type="transmembrane region" description="Helical" evidence="5">
    <location>
        <begin position="241"/>
        <end position="260"/>
    </location>
</feature>
<dbReference type="GO" id="GO:0016020">
    <property type="term" value="C:membrane"/>
    <property type="evidence" value="ECO:0007669"/>
    <property type="project" value="UniProtKB-SubCell"/>
</dbReference>
<sequence>MPFLRGMESRKKQRIALSTFFFMSGFAFSTWASRIPTIKTHFDLNEAQLGNLLLAMPVSSLIGLPISGWLVSKFDSRNPLIAAYFFFAVGLVLIGSASNMVFLVAGISVFAFSMRILNISMNTQSLTLQKLFPRKILGSFHGLWSTGGLVGVLFSTLLIKLNVSMQIHFWMVASLGILLGLCSYSFLLRKDRATGGNKLRLGKPDKFILYLGLLIFFASLCEGGMFDWSGVYFREVVKEEVFTLGYLIFMTFMALSRFFSDRLIEKLGMARMFVVSSSLISSGVLLMVLWPSFWPALVGFSLVGIGVAAIIPMIFSLAGTSKKYSAGMAISIITTYGIVGMLLGPPLVGYIAHLFNLKISFLLFLFAGLLFIPVSQLFFRLKQEEQVI</sequence>
<evidence type="ECO:0000256" key="2">
    <source>
        <dbReference type="ARBA" id="ARBA00022692"/>
    </source>
</evidence>
<name>A0A9X3CYY1_9FLAO</name>
<dbReference type="InterPro" id="IPR011701">
    <property type="entry name" value="MFS"/>
</dbReference>
<feature type="transmembrane region" description="Helical" evidence="5">
    <location>
        <begin position="167"/>
        <end position="187"/>
    </location>
</feature>